<evidence type="ECO:0000259" key="5">
    <source>
        <dbReference type="PROSITE" id="PS50977"/>
    </source>
</evidence>
<dbReference type="SUPFAM" id="SSF48498">
    <property type="entry name" value="Tetracyclin repressor-like, C-terminal domain"/>
    <property type="match status" value="1"/>
</dbReference>
<dbReference type="Pfam" id="PF00440">
    <property type="entry name" value="TetR_N"/>
    <property type="match status" value="1"/>
</dbReference>
<evidence type="ECO:0000313" key="6">
    <source>
        <dbReference type="EMBL" id="MQY22859.1"/>
    </source>
</evidence>
<evidence type="ECO:0000256" key="3">
    <source>
        <dbReference type="ARBA" id="ARBA00023163"/>
    </source>
</evidence>
<dbReference type="InterPro" id="IPR001647">
    <property type="entry name" value="HTH_TetR"/>
</dbReference>
<dbReference type="SUPFAM" id="SSF46689">
    <property type="entry name" value="Homeodomain-like"/>
    <property type="match status" value="1"/>
</dbReference>
<dbReference type="Pfam" id="PF21597">
    <property type="entry name" value="TetR_C_43"/>
    <property type="match status" value="1"/>
</dbReference>
<evidence type="ECO:0000256" key="4">
    <source>
        <dbReference type="PROSITE-ProRule" id="PRU00335"/>
    </source>
</evidence>
<protein>
    <recommendedName>
        <fullName evidence="5">HTH tetR-type domain-containing protein</fullName>
    </recommendedName>
</protein>
<dbReference type="GO" id="GO:0000976">
    <property type="term" value="F:transcription cis-regulatory region binding"/>
    <property type="evidence" value="ECO:0007669"/>
    <property type="project" value="TreeGrafter"/>
</dbReference>
<dbReference type="PANTHER" id="PTHR30055:SF234">
    <property type="entry name" value="HTH-TYPE TRANSCRIPTIONAL REGULATOR BETI"/>
    <property type="match status" value="1"/>
</dbReference>
<keyword evidence="2 4" id="KW-0238">DNA-binding</keyword>
<evidence type="ECO:0000256" key="1">
    <source>
        <dbReference type="ARBA" id="ARBA00023015"/>
    </source>
</evidence>
<dbReference type="PROSITE" id="PS50977">
    <property type="entry name" value="HTH_TETR_2"/>
    <property type="match status" value="1"/>
</dbReference>
<feature type="domain" description="HTH tetR-type" evidence="5">
    <location>
        <begin position="13"/>
        <end position="72"/>
    </location>
</feature>
<keyword evidence="7" id="KW-1185">Reference proteome</keyword>
<keyword evidence="3" id="KW-0804">Transcription</keyword>
<evidence type="ECO:0000256" key="2">
    <source>
        <dbReference type="ARBA" id="ARBA00023125"/>
    </source>
</evidence>
<organism evidence="6 7">
    <name type="scientific">Nocardia macrotermitis</name>
    <dbReference type="NCBI Taxonomy" id="2585198"/>
    <lineage>
        <taxon>Bacteria</taxon>
        <taxon>Bacillati</taxon>
        <taxon>Actinomycetota</taxon>
        <taxon>Actinomycetes</taxon>
        <taxon>Mycobacteriales</taxon>
        <taxon>Nocardiaceae</taxon>
        <taxon>Nocardia</taxon>
    </lineage>
</organism>
<dbReference type="AlphaFoldDB" id="A0A7K0DB77"/>
<keyword evidence="1" id="KW-0805">Transcription regulation</keyword>
<dbReference type="InterPro" id="IPR009057">
    <property type="entry name" value="Homeodomain-like_sf"/>
</dbReference>
<dbReference type="GO" id="GO:0003700">
    <property type="term" value="F:DNA-binding transcription factor activity"/>
    <property type="evidence" value="ECO:0007669"/>
    <property type="project" value="TreeGrafter"/>
</dbReference>
<dbReference type="InterPro" id="IPR036271">
    <property type="entry name" value="Tet_transcr_reg_TetR-rel_C_sf"/>
</dbReference>
<dbReference type="InterPro" id="IPR050109">
    <property type="entry name" value="HTH-type_TetR-like_transc_reg"/>
</dbReference>
<dbReference type="RefSeq" id="WP_227833982.1">
    <property type="nucleotide sequence ID" value="NZ_WEGK01000015.1"/>
</dbReference>
<feature type="DNA-binding region" description="H-T-H motif" evidence="4">
    <location>
        <begin position="35"/>
        <end position="54"/>
    </location>
</feature>
<dbReference type="Gene3D" id="1.10.357.10">
    <property type="entry name" value="Tetracycline Repressor, domain 2"/>
    <property type="match status" value="1"/>
</dbReference>
<dbReference type="EMBL" id="WEGK01000015">
    <property type="protein sequence ID" value="MQY22859.1"/>
    <property type="molecule type" value="Genomic_DNA"/>
</dbReference>
<dbReference type="PRINTS" id="PR00455">
    <property type="entry name" value="HTHTETR"/>
</dbReference>
<accession>A0A7K0DB77</accession>
<dbReference type="Proteomes" id="UP000438448">
    <property type="component" value="Unassembled WGS sequence"/>
</dbReference>
<proteinExistence type="predicted"/>
<comment type="caution">
    <text evidence="6">The sequence shown here is derived from an EMBL/GenBank/DDBJ whole genome shotgun (WGS) entry which is preliminary data.</text>
</comment>
<reference evidence="6 7" key="1">
    <citation type="submission" date="2019-10" db="EMBL/GenBank/DDBJ databases">
        <title>Nocardia macrotermitis sp. nov. and Nocardia aurantia sp. nov., isolated from the gut of fungus growing-termite Macrotermes natalensis.</title>
        <authorList>
            <person name="Benndorf R."/>
            <person name="Schwitalla J."/>
            <person name="Martin K."/>
            <person name="De Beer W."/>
            <person name="Kaster A.-K."/>
            <person name="Vollmers J."/>
            <person name="Poulsen M."/>
            <person name="Beemelmanns C."/>
        </authorList>
    </citation>
    <scope>NUCLEOTIDE SEQUENCE [LARGE SCALE GENOMIC DNA]</scope>
    <source>
        <strain evidence="6 7">RB20</strain>
    </source>
</reference>
<gene>
    <name evidence="6" type="ORF">NRB20_59820</name>
</gene>
<evidence type="ECO:0000313" key="7">
    <source>
        <dbReference type="Proteomes" id="UP000438448"/>
    </source>
</evidence>
<sequence>MDATTRPMRADARRNYERILECARQMFAEVGTEAPLDEIARRTGVGPGTLYRHFPNRAALIEAVYRSSIEALSRRAEELLESDLPPLEALDLWVRAQVDFVMNRRGLAVTLKAALDRDSDTFMLCSTIATDAAASVLRPAQAAGLVRPELEPKDLIRLGHGIGAACEQTPEAAERLLTVVLAGLRTAPQFAEPSASS</sequence>
<dbReference type="InterPro" id="IPR049445">
    <property type="entry name" value="TetR_SbtR-like_C"/>
</dbReference>
<name>A0A7K0DB77_9NOCA</name>
<dbReference type="PANTHER" id="PTHR30055">
    <property type="entry name" value="HTH-TYPE TRANSCRIPTIONAL REGULATOR RUTR"/>
    <property type="match status" value="1"/>
</dbReference>